<dbReference type="InterPro" id="IPR050901">
    <property type="entry name" value="BP-dep_ABC_trans_perm"/>
</dbReference>
<evidence type="ECO:0000256" key="7">
    <source>
        <dbReference type="ARBA" id="ARBA00022989"/>
    </source>
</evidence>
<dbReference type="PROSITE" id="PS50928">
    <property type="entry name" value="ABC_TM1"/>
    <property type="match status" value="1"/>
</dbReference>
<feature type="coiled-coil region" evidence="10">
    <location>
        <begin position="437"/>
        <end position="471"/>
    </location>
</feature>
<reference evidence="12 13" key="1">
    <citation type="submission" date="2018-05" db="EMBL/GenBank/DDBJ databases">
        <title>Genomic Encyclopedia of Type Strains, Phase IV (KMG-IV): sequencing the most valuable type-strain genomes for metagenomic binning, comparative biology and taxonomic classification.</title>
        <authorList>
            <person name="Goeker M."/>
        </authorList>
    </citation>
    <scope>NUCLEOTIDE SEQUENCE [LARGE SCALE GENOMIC DNA]</scope>
    <source>
        <strain evidence="12 13">DSM 24906</strain>
    </source>
</reference>
<comment type="caution">
    <text evidence="12">The sequence shown here is derived from an EMBL/GenBank/DDBJ whole genome shotgun (WGS) entry which is preliminary data.</text>
</comment>
<evidence type="ECO:0000256" key="5">
    <source>
        <dbReference type="ARBA" id="ARBA00022597"/>
    </source>
</evidence>
<comment type="subcellular location">
    <subcellularLocation>
        <location evidence="1 9">Cell membrane</location>
        <topology evidence="1 9">Multi-pass membrane protein</topology>
    </subcellularLocation>
</comment>
<dbReference type="SUPFAM" id="SSF161098">
    <property type="entry name" value="MetI-like"/>
    <property type="match status" value="2"/>
</dbReference>
<dbReference type="CDD" id="cd06261">
    <property type="entry name" value="TM_PBP2"/>
    <property type="match status" value="1"/>
</dbReference>
<dbReference type="GO" id="GO:0005886">
    <property type="term" value="C:plasma membrane"/>
    <property type="evidence" value="ECO:0007669"/>
    <property type="project" value="UniProtKB-SubCell"/>
</dbReference>
<dbReference type="Proteomes" id="UP000245921">
    <property type="component" value="Unassembled WGS sequence"/>
</dbReference>
<evidence type="ECO:0000256" key="10">
    <source>
        <dbReference type="SAM" id="Coils"/>
    </source>
</evidence>
<feature type="coiled-coil region" evidence="10">
    <location>
        <begin position="259"/>
        <end position="307"/>
    </location>
</feature>
<evidence type="ECO:0000256" key="6">
    <source>
        <dbReference type="ARBA" id="ARBA00022692"/>
    </source>
</evidence>
<dbReference type="RefSeq" id="WP_109605032.1">
    <property type="nucleotide sequence ID" value="NZ_QGGI01000011.1"/>
</dbReference>
<name>A0AA45HIA1_9BACT</name>
<dbReference type="Pfam" id="PF00528">
    <property type="entry name" value="BPD_transp_1"/>
    <property type="match status" value="1"/>
</dbReference>
<evidence type="ECO:0000313" key="12">
    <source>
        <dbReference type="EMBL" id="PWJ91208.1"/>
    </source>
</evidence>
<keyword evidence="8 9" id="KW-0472">Membrane</keyword>
<keyword evidence="3 9" id="KW-0813">Transport</keyword>
<feature type="transmembrane region" description="Helical" evidence="9">
    <location>
        <begin position="690"/>
        <end position="712"/>
    </location>
</feature>
<feature type="transmembrane region" description="Helical" evidence="9">
    <location>
        <begin position="9"/>
        <end position="31"/>
    </location>
</feature>
<gene>
    <name evidence="12" type="ORF">C7380_1119</name>
</gene>
<proteinExistence type="inferred from homology"/>
<evidence type="ECO:0000256" key="1">
    <source>
        <dbReference type="ARBA" id="ARBA00004651"/>
    </source>
</evidence>
<evidence type="ECO:0000256" key="8">
    <source>
        <dbReference type="ARBA" id="ARBA00023136"/>
    </source>
</evidence>
<feature type="transmembrane region" description="Helical" evidence="9">
    <location>
        <begin position="829"/>
        <end position="850"/>
    </location>
</feature>
<dbReference type="Gene3D" id="1.10.3720.10">
    <property type="entry name" value="MetI-like"/>
    <property type="match status" value="2"/>
</dbReference>
<keyword evidence="10" id="KW-0175">Coiled coil</keyword>
<dbReference type="GO" id="GO:0042956">
    <property type="term" value="P:maltodextrin transmembrane transport"/>
    <property type="evidence" value="ECO:0007669"/>
    <property type="project" value="TreeGrafter"/>
</dbReference>
<feature type="transmembrane region" description="Helical" evidence="9">
    <location>
        <begin position="652"/>
        <end position="678"/>
    </location>
</feature>
<evidence type="ECO:0000259" key="11">
    <source>
        <dbReference type="PROSITE" id="PS50928"/>
    </source>
</evidence>
<dbReference type="EMBL" id="QGGI01000011">
    <property type="protein sequence ID" value="PWJ91208.1"/>
    <property type="molecule type" value="Genomic_DNA"/>
</dbReference>
<feature type="coiled-coil region" evidence="10">
    <location>
        <begin position="140"/>
        <end position="178"/>
    </location>
</feature>
<evidence type="ECO:0000313" key="13">
    <source>
        <dbReference type="Proteomes" id="UP000245921"/>
    </source>
</evidence>
<feature type="domain" description="ABC transmembrane type-1" evidence="11">
    <location>
        <begin position="653"/>
        <end position="850"/>
    </location>
</feature>
<dbReference type="InterPro" id="IPR000515">
    <property type="entry name" value="MetI-like"/>
</dbReference>
<dbReference type="AlphaFoldDB" id="A0AA45HIA1"/>
<evidence type="ECO:0000256" key="4">
    <source>
        <dbReference type="ARBA" id="ARBA00022475"/>
    </source>
</evidence>
<evidence type="ECO:0000256" key="9">
    <source>
        <dbReference type="RuleBase" id="RU363032"/>
    </source>
</evidence>
<evidence type="ECO:0000256" key="3">
    <source>
        <dbReference type="ARBA" id="ARBA00022448"/>
    </source>
</evidence>
<accession>A0AA45HIA1</accession>
<keyword evidence="7 9" id="KW-1133">Transmembrane helix</keyword>
<feature type="transmembrane region" description="Helical" evidence="9">
    <location>
        <begin position="771"/>
        <end position="792"/>
    </location>
</feature>
<organism evidence="12 13">
    <name type="scientific">Oceanotoga teriensis</name>
    <dbReference type="NCBI Taxonomy" id="515440"/>
    <lineage>
        <taxon>Bacteria</taxon>
        <taxon>Thermotogati</taxon>
        <taxon>Thermotogota</taxon>
        <taxon>Thermotogae</taxon>
        <taxon>Petrotogales</taxon>
        <taxon>Petrotogaceae</taxon>
        <taxon>Oceanotoga</taxon>
    </lineage>
</organism>
<dbReference type="PANTHER" id="PTHR32243:SF50">
    <property type="entry name" value="MALTOSE_MALTODEXTRIN TRANSPORT SYSTEM PERMEASE PROTEIN MALG"/>
    <property type="match status" value="1"/>
</dbReference>
<protein>
    <submittedName>
        <fullName evidence="12">Maltose/maltodextrin transport system permease protein</fullName>
    </submittedName>
</protein>
<dbReference type="GO" id="GO:0015423">
    <property type="term" value="F:ABC-type maltose transporter activity"/>
    <property type="evidence" value="ECO:0007669"/>
    <property type="project" value="TreeGrafter"/>
</dbReference>
<dbReference type="PANTHER" id="PTHR32243">
    <property type="entry name" value="MALTOSE TRANSPORT SYSTEM PERMEASE-RELATED"/>
    <property type="match status" value="1"/>
</dbReference>
<sequence length="865" mass="101552">MAKIERKNYLIRHIVLILLTFIILFPLIWVISTSIRRDNAAFSPKLFSDRVTANNYKELLFPKKNVPEIVKSLNQVSGYIGDYSEYSVEEAQKESEELLNELRIYFNDTRNEMEENLNIYQDIFKLYDEKYKSKIISDSNELKNKDFNIFKKELESLNKELNLNYDKYEKNLSIFLNERQNITLELLKIKNESNIDYINETIDTIYKIPLKTTLWKIRTYKKWVKEDETIDTFADKIFNLEDMWKSLEIDEENLNKSIEQSLENNYSDLVIQKEKIENNINNIETKIQDLESKISIMDNNAKEYLTKLIAISDQYIPESKKIMASYNLIKDLDFTKIEGKEPLFGEDIKFYESVKAFSNNMNKTYNNVKSIDRFKLNGFNETLKNFEEVYNFLNENFTKIYALKDDKSVLSSYQALKSITIKLSVSIDEIVEISEKYNEYYTNLLNYQDEIQILNKDRDNFVENLKVLNEENQDKLEIINKSKNLSKLIFYKNYAEQQIKNIEETKLYSDFIGTNYYSFYKPEYNRYAILEWDTKFKESYNKYIMGKDALNKIIENMEDEISVYDANLESFLNLNYGGNISSIKYLENINMMYERDYSAVKADISRASRIVNDLADNTEYSELKTKMKKIDKNLYYLQQNWEKKIRKPFLKWLFNSFIVAGLSSIFTVLVTSLAAYPFSRMRFFGRKSGLYFLMIIQMFPTVMFMIAIYGILNFMGDYIPLIGLDSLGGLIFAYMGNVAYNMWLFKGYYDTIPDSLEESAMIDGATRFQTFWKIVLPLSLPIIAVITIMTFMNTFNEFVIAKIVLQSEANYTYAVGLQTFSQGPFETQWGLFTAAALIGALPMVIIFLTMQKWIVGGLTQGSVKG</sequence>
<keyword evidence="5" id="KW-0762">Sugar transport</keyword>
<feature type="transmembrane region" description="Helical" evidence="9">
    <location>
        <begin position="718"/>
        <end position="740"/>
    </location>
</feature>
<keyword evidence="13" id="KW-1185">Reference proteome</keyword>
<feature type="coiled-coil region" evidence="10">
    <location>
        <begin position="547"/>
        <end position="574"/>
    </location>
</feature>
<keyword evidence="6 9" id="KW-0812">Transmembrane</keyword>
<evidence type="ECO:0000256" key="2">
    <source>
        <dbReference type="ARBA" id="ARBA00009047"/>
    </source>
</evidence>
<comment type="similarity">
    <text evidence="2">Belongs to the binding-protein-dependent transport system permease family. MalFG subfamily.</text>
</comment>
<dbReference type="InterPro" id="IPR035906">
    <property type="entry name" value="MetI-like_sf"/>
</dbReference>
<keyword evidence="4" id="KW-1003">Cell membrane</keyword>